<evidence type="ECO:0000256" key="5">
    <source>
        <dbReference type="ARBA" id="ARBA00022660"/>
    </source>
</evidence>
<evidence type="ECO:0000256" key="4">
    <source>
        <dbReference type="ARBA" id="ARBA00022448"/>
    </source>
</evidence>
<dbReference type="Gene3D" id="3.40.30.10">
    <property type="entry name" value="Glutaredoxin"/>
    <property type="match status" value="1"/>
</dbReference>
<proteinExistence type="inferred from homology"/>
<dbReference type="InterPro" id="IPR007741">
    <property type="entry name" value="Ribosomal_mL43/mS25/NADH_DH"/>
</dbReference>
<sequence>MSAFTKSLKELRVHFCQTSPASNGIRQFVASNYTAVKAANPNLPILIREAKGAEAKIFARFEHGQEKKIVLDGLSAKEIEQKLATLVK</sequence>
<dbReference type="PANTHER" id="PTHR12878">
    <property type="entry name" value="NADH-UBIQUINONE OXIDOREDUCTASE B8 SUBUNIT"/>
    <property type="match status" value="1"/>
</dbReference>
<keyword evidence="6" id="KW-0999">Mitochondrion inner membrane</keyword>
<keyword evidence="9" id="KW-0472">Membrane</keyword>
<evidence type="ECO:0000256" key="6">
    <source>
        <dbReference type="ARBA" id="ARBA00022792"/>
    </source>
</evidence>
<dbReference type="SMART" id="SM00916">
    <property type="entry name" value="L51_S25_CI-B8"/>
    <property type="match status" value="1"/>
</dbReference>
<dbReference type="InterPro" id="IPR016464">
    <property type="entry name" value="NADH_Ub_cplx-1_asu_su-2"/>
</dbReference>
<evidence type="ECO:0000256" key="1">
    <source>
        <dbReference type="ARBA" id="ARBA00003195"/>
    </source>
</evidence>
<evidence type="ECO:0000256" key="9">
    <source>
        <dbReference type="ARBA" id="ARBA00023136"/>
    </source>
</evidence>
<keyword evidence="8" id="KW-0496">Mitochondrion</keyword>
<dbReference type="STRING" id="1314771.A0A197K6F2"/>
<dbReference type="GO" id="GO:0005743">
    <property type="term" value="C:mitochondrial inner membrane"/>
    <property type="evidence" value="ECO:0007669"/>
    <property type="project" value="UniProtKB-SubCell"/>
</dbReference>
<gene>
    <name evidence="11" type="ORF">K457DRAFT_135628</name>
</gene>
<evidence type="ECO:0000256" key="8">
    <source>
        <dbReference type="ARBA" id="ARBA00023128"/>
    </source>
</evidence>
<dbReference type="Proteomes" id="UP000078512">
    <property type="component" value="Unassembled WGS sequence"/>
</dbReference>
<dbReference type="AlphaFoldDB" id="A0A197K6F2"/>
<comment type="similarity">
    <text evidence="3">Belongs to the complex I NDUFA2 subunit family.</text>
</comment>
<evidence type="ECO:0000256" key="2">
    <source>
        <dbReference type="ARBA" id="ARBA00004443"/>
    </source>
</evidence>
<keyword evidence="5" id="KW-0679">Respiratory chain</keyword>
<reference evidence="11 12" key="1">
    <citation type="submission" date="2016-05" db="EMBL/GenBank/DDBJ databases">
        <title>Genome sequencing reveals origins of a unique bacterial endosymbiosis in the earliest lineages of terrestrial Fungi.</title>
        <authorList>
            <consortium name="DOE Joint Genome Institute"/>
            <person name="Uehling J."/>
            <person name="Gryganskyi A."/>
            <person name="Hameed K."/>
            <person name="Tschaplinski T."/>
            <person name="Misztal P."/>
            <person name="Wu S."/>
            <person name="Desiro A."/>
            <person name="Vande Pol N."/>
            <person name="Du Z.-Y."/>
            <person name="Zienkiewicz A."/>
            <person name="Zienkiewicz K."/>
            <person name="Morin E."/>
            <person name="Tisserant E."/>
            <person name="Splivallo R."/>
            <person name="Hainaut M."/>
            <person name="Henrissat B."/>
            <person name="Ohm R."/>
            <person name="Kuo A."/>
            <person name="Yan J."/>
            <person name="Lipzen A."/>
            <person name="Nolan M."/>
            <person name="Labutti K."/>
            <person name="Barry K."/>
            <person name="Goldstein A."/>
            <person name="Labbe J."/>
            <person name="Schadt C."/>
            <person name="Tuskan G."/>
            <person name="Grigoriev I."/>
            <person name="Martin F."/>
            <person name="Vilgalys R."/>
            <person name="Bonito G."/>
        </authorList>
    </citation>
    <scope>NUCLEOTIDE SEQUENCE [LARGE SCALE GENOMIC DNA]</scope>
    <source>
        <strain evidence="11 12">AG-77</strain>
    </source>
</reference>
<dbReference type="Pfam" id="PF05047">
    <property type="entry name" value="L51_S25_CI-B8"/>
    <property type="match status" value="1"/>
</dbReference>
<evidence type="ECO:0000256" key="7">
    <source>
        <dbReference type="ARBA" id="ARBA00022982"/>
    </source>
</evidence>
<feature type="domain" description="Ribosomal protein/NADH dehydrogenase" evidence="10">
    <location>
        <begin position="17"/>
        <end position="88"/>
    </location>
</feature>
<accession>A0A197K6F2</accession>
<protein>
    <submittedName>
        <fullName evidence="11">NADH dehydrogenase, alpha subcomplex, subunit 2</fullName>
    </submittedName>
</protein>
<comment type="subcellular location">
    <subcellularLocation>
        <location evidence="2">Mitochondrion inner membrane</location>
        <topology evidence="2">Peripheral membrane protein</topology>
        <orientation evidence="2">Matrix side</orientation>
    </subcellularLocation>
</comment>
<keyword evidence="4" id="KW-0813">Transport</keyword>
<dbReference type="SUPFAM" id="SSF52833">
    <property type="entry name" value="Thioredoxin-like"/>
    <property type="match status" value="1"/>
</dbReference>
<name>A0A197K6F2_9FUNG</name>
<evidence type="ECO:0000256" key="3">
    <source>
        <dbReference type="ARBA" id="ARBA00008939"/>
    </source>
</evidence>
<dbReference type="OrthoDB" id="10250268at2759"/>
<dbReference type="EMBL" id="KV442026">
    <property type="protein sequence ID" value="OAQ32286.1"/>
    <property type="molecule type" value="Genomic_DNA"/>
</dbReference>
<dbReference type="PANTHER" id="PTHR12878:SF0">
    <property type="entry name" value="NADH DEHYDROGENASE [UBIQUINONE] 1 ALPHA SUBCOMPLEX SUBUNIT 2"/>
    <property type="match status" value="1"/>
</dbReference>
<keyword evidence="7" id="KW-0249">Electron transport</keyword>
<evidence type="ECO:0000313" key="12">
    <source>
        <dbReference type="Proteomes" id="UP000078512"/>
    </source>
</evidence>
<organism evidence="11 12">
    <name type="scientific">Linnemannia elongata AG-77</name>
    <dbReference type="NCBI Taxonomy" id="1314771"/>
    <lineage>
        <taxon>Eukaryota</taxon>
        <taxon>Fungi</taxon>
        <taxon>Fungi incertae sedis</taxon>
        <taxon>Mucoromycota</taxon>
        <taxon>Mortierellomycotina</taxon>
        <taxon>Mortierellomycetes</taxon>
        <taxon>Mortierellales</taxon>
        <taxon>Mortierellaceae</taxon>
        <taxon>Linnemannia</taxon>
    </lineage>
</organism>
<evidence type="ECO:0000259" key="10">
    <source>
        <dbReference type="SMART" id="SM00916"/>
    </source>
</evidence>
<keyword evidence="12" id="KW-1185">Reference proteome</keyword>
<dbReference type="InterPro" id="IPR036249">
    <property type="entry name" value="Thioredoxin-like_sf"/>
</dbReference>
<comment type="function">
    <text evidence="1">Accessory subunit of the mitochondrial membrane respiratory chain NADH dehydrogenase (Complex I), that is believed not to be involved in catalysis. Complex I functions in the transfer of electrons from NADH to the respiratory chain. The immediate electron acceptor for the enzyme is believed to be ubiquinone.</text>
</comment>
<dbReference type="PIRSF" id="PIRSF005822">
    <property type="entry name" value="NDUA2"/>
    <property type="match status" value="1"/>
</dbReference>
<evidence type="ECO:0000313" key="11">
    <source>
        <dbReference type="EMBL" id="OAQ32286.1"/>
    </source>
</evidence>